<reference evidence="11" key="1">
    <citation type="submission" date="2021-04" db="EMBL/GenBank/DDBJ databases">
        <authorList>
            <person name="Cornetti L."/>
        </authorList>
    </citation>
    <scope>NUCLEOTIDE SEQUENCE</scope>
</reference>
<feature type="site" description="Interacts with free ubiquitin" evidence="9">
    <location>
        <position position="247"/>
    </location>
</feature>
<sequence length="257" mass="29565">MESAPECEVQDEGILLQQRQIEKEVAEAHPLINCREPLANLLAEYREDPIYSSKLEKLCQTYTTIRKVRPDGNCFFRGFGFGYFEKLLGDEAEWTRFRDLVAGTKDKLLALGFPKFTLEDFYDTFMDVVNRLGGESKMDAEELTRTFNDAGICDYLVVYLRLLTSGQLQTEEEFYSNFLEGDKTMKEFCQQEVEPMYRESDHMHAIALTSALKVGIRVVYLDRGEASSTPPAHDFPEDCPPSVNLLYRPGHYDVLYK</sequence>
<dbReference type="GO" id="GO:0071108">
    <property type="term" value="P:protein K48-linked deubiquitination"/>
    <property type="evidence" value="ECO:0007669"/>
    <property type="project" value="TreeGrafter"/>
</dbReference>
<dbReference type="GO" id="GO:0004843">
    <property type="term" value="F:cysteine-type deubiquitinase activity"/>
    <property type="evidence" value="ECO:0007669"/>
    <property type="project" value="UniProtKB-EC"/>
</dbReference>
<keyword evidence="6" id="KW-0378">Hydrolase</keyword>
<keyword evidence="5" id="KW-0833">Ubl conjugation pathway</keyword>
<evidence type="ECO:0000256" key="6">
    <source>
        <dbReference type="ARBA" id="ARBA00022801"/>
    </source>
</evidence>
<evidence type="ECO:0000256" key="7">
    <source>
        <dbReference type="ARBA" id="ARBA00022807"/>
    </source>
</evidence>
<organism evidence="11">
    <name type="scientific">Alona affinis</name>
    <dbReference type="NCBI Taxonomy" id="381656"/>
    <lineage>
        <taxon>Eukaryota</taxon>
        <taxon>Metazoa</taxon>
        <taxon>Ecdysozoa</taxon>
        <taxon>Arthropoda</taxon>
        <taxon>Crustacea</taxon>
        <taxon>Branchiopoda</taxon>
        <taxon>Diplostraca</taxon>
        <taxon>Cladocera</taxon>
        <taxon>Anomopoda</taxon>
        <taxon>Chydoridae</taxon>
        <taxon>Alona</taxon>
    </lineage>
</organism>
<dbReference type="InterPro" id="IPR016615">
    <property type="entry name" value="Otubain"/>
</dbReference>
<feature type="active site" description="Nucleophile" evidence="8">
    <location>
        <position position="74"/>
    </location>
</feature>
<dbReference type="InterPro" id="IPR003323">
    <property type="entry name" value="OTU_dom"/>
</dbReference>
<feature type="active site" evidence="8">
    <location>
        <position position="71"/>
    </location>
</feature>
<dbReference type="InterPro" id="IPR042468">
    <property type="entry name" value="Peptidase_C65_otubain_sub1"/>
</dbReference>
<dbReference type="Pfam" id="PF10275">
    <property type="entry name" value="Peptidase_C65"/>
    <property type="match status" value="1"/>
</dbReference>
<dbReference type="GO" id="GO:0043130">
    <property type="term" value="F:ubiquitin binding"/>
    <property type="evidence" value="ECO:0007669"/>
    <property type="project" value="TreeGrafter"/>
</dbReference>
<dbReference type="PIRSF" id="PIRSF013503">
    <property type="entry name" value="Ubiquitin_thioesterase_Otubain"/>
    <property type="match status" value="1"/>
</dbReference>
<dbReference type="EMBL" id="OC978303">
    <property type="protein sequence ID" value="CAG4634958.1"/>
    <property type="molecule type" value="Genomic_DNA"/>
</dbReference>
<feature type="site" description="Interacts with free ubiquitin" evidence="9">
    <location>
        <position position="220"/>
    </location>
</feature>
<feature type="site" description="Interacts with free ubiquitin" evidence="9">
    <location>
        <position position="222"/>
    </location>
</feature>
<dbReference type="InterPro" id="IPR042467">
    <property type="entry name" value="Peptidase_C65_otubain_sub2"/>
</dbReference>
<dbReference type="PANTHER" id="PTHR12931">
    <property type="entry name" value="UBIQUITIN THIOLESTERASE PROTEIN OTUB"/>
    <property type="match status" value="1"/>
</dbReference>
<protein>
    <recommendedName>
        <fullName evidence="3">ubiquitinyl hydrolase 1</fullName>
        <ecNumber evidence="3">3.4.19.12</ecNumber>
    </recommendedName>
</protein>
<dbReference type="InterPro" id="IPR019400">
    <property type="entry name" value="Peptidase_C65_otubain"/>
</dbReference>
<evidence type="ECO:0000256" key="8">
    <source>
        <dbReference type="PIRSR" id="PIRSR013503-1"/>
    </source>
</evidence>
<feature type="active site" evidence="8">
    <location>
        <position position="251"/>
    </location>
</feature>
<evidence type="ECO:0000256" key="3">
    <source>
        <dbReference type="ARBA" id="ARBA00012759"/>
    </source>
</evidence>
<feature type="domain" description="OTU" evidence="10">
    <location>
        <begin position="63"/>
        <end position="257"/>
    </location>
</feature>
<dbReference type="Gene3D" id="3.30.200.60">
    <property type="entry name" value="Peptidase C65 Otubain, subdomain 1"/>
    <property type="match status" value="1"/>
</dbReference>
<dbReference type="PANTHER" id="PTHR12931:SF15">
    <property type="entry name" value="UBIQUITIN THIOESTERASE OTUBAIN-LIKE"/>
    <property type="match status" value="1"/>
</dbReference>
<comment type="similarity">
    <text evidence="2">Belongs to the peptidase C65 family.</text>
</comment>
<dbReference type="Gene3D" id="1.20.1300.20">
    <property type="entry name" value="Peptidase C65 Otubain, subdomain 2"/>
    <property type="match status" value="1"/>
</dbReference>
<evidence type="ECO:0000256" key="4">
    <source>
        <dbReference type="ARBA" id="ARBA00022670"/>
    </source>
</evidence>
<feature type="site" description="Interacts with free ubiquitin" evidence="9">
    <location>
        <position position="206"/>
    </location>
</feature>
<dbReference type="GO" id="GO:0005634">
    <property type="term" value="C:nucleus"/>
    <property type="evidence" value="ECO:0007669"/>
    <property type="project" value="TreeGrafter"/>
</dbReference>
<dbReference type="AlphaFoldDB" id="A0A9N6WSQ1"/>
<feature type="site" description="Interacts with free ubiquitin" evidence="9">
    <location>
        <position position="252"/>
    </location>
</feature>
<keyword evidence="4" id="KW-0645">Protease</keyword>
<evidence type="ECO:0000256" key="9">
    <source>
        <dbReference type="PIRSR" id="PIRSR013503-2"/>
    </source>
</evidence>
<accession>A0A9N6WSQ1</accession>
<evidence type="ECO:0000313" key="11">
    <source>
        <dbReference type="EMBL" id="CAG4634958.1"/>
    </source>
</evidence>
<name>A0A9N6WSQ1_9CRUS</name>
<dbReference type="GO" id="GO:0006508">
    <property type="term" value="P:proteolysis"/>
    <property type="evidence" value="ECO:0007669"/>
    <property type="project" value="UniProtKB-KW"/>
</dbReference>
<dbReference type="SUPFAM" id="SSF54001">
    <property type="entry name" value="Cysteine proteinases"/>
    <property type="match status" value="1"/>
</dbReference>
<evidence type="ECO:0000256" key="5">
    <source>
        <dbReference type="ARBA" id="ARBA00022786"/>
    </source>
</evidence>
<comment type="catalytic activity">
    <reaction evidence="1">
        <text>Thiol-dependent hydrolysis of ester, thioester, amide, peptide and isopeptide bonds formed by the C-terminal Gly of ubiquitin (a 76-residue protein attached to proteins as an intracellular targeting signal).</text>
        <dbReference type="EC" id="3.4.19.12"/>
    </reaction>
</comment>
<evidence type="ECO:0000259" key="10">
    <source>
        <dbReference type="PROSITE" id="PS50802"/>
    </source>
</evidence>
<proteinExistence type="inferred from homology"/>
<dbReference type="FunFam" id="1.20.1300.20:FF:000001">
    <property type="entry name" value="Ubiquitin thioesterase OTUB1"/>
    <property type="match status" value="1"/>
</dbReference>
<evidence type="ECO:0000256" key="2">
    <source>
        <dbReference type="ARBA" id="ARBA00006579"/>
    </source>
</evidence>
<dbReference type="PROSITE" id="PS50802">
    <property type="entry name" value="OTU"/>
    <property type="match status" value="1"/>
</dbReference>
<keyword evidence="7" id="KW-0788">Thiol protease</keyword>
<dbReference type="InterPro" id="IPR038765">
    <property type="entry name" value="Papain-like_cys_pep_sf"/>
</dbReference>
<evidence type="ECO:0000256" key="1">
    <source>
        <dbReference type="ARBA" id="ARBA00000707"/>
    </source>
</evidence>
<gene>
    <name evidence="11" type="primary">EOG090X0AE1</name>
</gene>
<dbReference type="EC" id="3.4.19.12" evidence="3"/>